<feature type="non-terminal residue" evidence="1">
    <location>
        <position position="259"/>
    </location>
</feature>
<reference evidence="1" key="1">
    <citation type="journal article" date="2014" name="Front. Microbiol.">
        <title>High frequency of phylogenetically diverse reductive dehalogenase-homologous genes in deep subseafloor sedimentary metagenomes.</title>
        <authorList>
            <person name="Kawai M."/>
            <person name="Futagami T."/>
            <person name="Toyoda A."/>
            <person name="Takaki Y."/>
            <person name="Nishi S."/>
            <person name="Hori S."/>
            <person name="Arai W."/>
            <person name="Tsubouchi T."/>
            <person name="Morono Y."/>
            <person name="Uchiyama I."/>
            <person name="Ito T."/>
            <person name="Fujiyama A."/>
            <person name="Inagaki F."/>
            <person name="Takami H."/>
        </authorList>
    </citation>
    <scope>NUCLEOTIDE SEQUENCE</scope>
    <source>
        <strain evidence="1">Expedition CK06-06</strain>
    </source>
</reference>
<comment type="caution">
    <text evidence="1">The sequence shown here is derived from an EMBL/GenBank/DDBJ whole genome shotgun (WGS) entry which is preliminary data.</text>
</comment>
<evidence type="ECO:0000313" key="1">
    <source>
        <dbReference type="EMBL" id="GAG26568.1"/>
    </source>
</evidence>
<proteinExistence type="predicted"/>
<accession>X0WPX8</accession>
<sequence length="259" mass="30419">IAKTQSDRLKKEWDESFSSLPEKPHLVRSVRAEKEKFLTDIDYRIEVLNTITLSFEDGFHSIKSILTALYGSYFKDSDIFTQNFSKEDQNNLKYLVAKEILGNLIQYNQLDHETVPLKYNILARNYLLIKFKQQSATSINDNVKKIKIELKLNQLRKNLNEIIADGFLKKTKVGKNTYYNLHHEIELSEKGKIAYNQLLRPLVDWSTLFYRSYYNVREINVTVNGDGKYPEFLNKVLQKSATQGYTACHYVFKNLVKYY</sequence>
<protein>
    <submittedName>
        <fullName evidence="1">Uncharacterized protein</fullName>
    </submittedName>
</protein>
<organism evidence="1">
    <name type="scientific">marine sediment metagenome</name>
    <dbReference type="NCBI Taxonomy" id="412755"/>
    <lineage>
        <taxon>unclassified sequences</taxon>
        <taxon>metagenomes</taxon>
        <taxon>ecological metagenomes</taxon>
    </lineage>
</organism>
<dbReference type="AlphaFoldDB" id="X0WPX8"/>
<gene>
    <name evidence="1" type="ORF">S01H1_51892</name>
</gene>
<name>X0WPX8_9ZZZZ</name>
<feature type="non-terminal residue" evidence="1">
    <location>
        <position position="1"/>
    </location>
</feature>
<dbReference type="EMBL" id="BARS01033519">
    <property type="protein sequence ID" value="GAG26568.1"/>
    <property type="molecule type" value="Genomic_DNA"/>
</dbReference>